<organism evidence="2 3">
    <name type="scientific">Streptomyces showdoensis</name>
    <dbReference type="NCBI Taxonomy" id="68268"/>
    <lineage>
        <taxon>Bacteria</taxon>
        <taxon>Bacillati</taxon>
        <taxon>Actinomycetota</taxon>
        <taxon>Actinomycetes</taxon>
        <taxon>Kitasatosporales</taxon>
        <taxon>Streptomycetaceae</taxon>
        <taxon>Streptomyces</taxon>
    </lineage>
</organism>
<sequence length="303" mass="31670">MRVLVLGATGYIGSAVVEQLTRAGHEAIRLVKDAGRLGPGVPVRVGDLTDPASLRAAVTDDVDAVLHIAAPTGEEAVDAAAVAALLQRLRGTGRAFVYTSGVWVLGATGDAAADEEAATDPVGIVGYRPRIERQVLEAAEDDVRAVVIRPGIVYGNGGGIPGLMTDWAREHGTGRYVGAVDTRWPMVHVDDLAALYVLTLSRAEEGTLLHGVAHEAVPVAALAAAADLSAGGPGRAEPWPREPAGQVLGAPFAEALALNQVVSGRRAVDELGWRPERPHPLTELGRFEEEGHLRFEEGIPEGA</sequence>
<dbReference type="Proteomes" id="UP000265325">
    <property type="component" value="Unassembled WGS sequence"/>
</dbReference>
<accession>A0A2P2GH11</accession>
<dbReference type="GO" id="GO:0005737">
    <property type="term" value="C:cytoplasm"/>
    <property type="evidence" value="ECO:0007669"/>
    <property type="project" value="TreeGrafter"/>
</dbReference>
<evidence type="ECO:0000259" key="1">
    <source>
        <dbReference type="Pfam" id="PF01370"/>
    </source>
</evidence>
<comment type="caution">
    <text evidence="2">The sequence shown here is derived from an EMBL/GenBank/DDBJ whole genome shotgun (WGS) entry which is preliminary data.</text>
</comment>
<gene>
    <name evidence="2" type="ORF">VO63_26955</name>
</gene>
<dbReference type="Gene3D" id="3.40.50.720">
    <property type="entry name" value="NAD(P)-binding Rossmann-like Domain"/>
    <property type="match status" value="1"/>
</dbReference>
<dbReference type="SUPFAM" id="SSF51735">
    <property type="entry name" value="NAD(P)-binding Rossmann-fold domains"/>
    <property type="match status" value="1"/>
</dbReference>
<dbReference type="PANTHER" id="PTHR48079">
    <property type="entry name" value="PROTEIN YEEZ"/>
    <property type="match status" value="1"/>
</dbReference>
<dbReference type="InterPro" id="IPR051783">
    <property type="entry name" value="NAD(P)-dependent_oxidoreduct"/>
</dbReference>
<evidence type="ECO:0000313" key="2">
    <source>
        <dbReference type="EMBL" id="KKZ70800.1"/>
    </source>
</evidence>
<protein>
    <recommendedName>
        <fullName evidence="1">NAD-dependent epimerase/dehydratase domain-containing protein</fullName>
    </recommendedName>
</protein>
<dbReference type="AlphaFoldDB" id="A0A2P2GH11"/>
<keyword evidence="3" id="KW-1185">Reference proteome</keyword>
<dbReference type="OrthoDB" id="9787292at2"/>
<dbReference type="EMBL" id="LAQS01000049">
    <property type="protein sequence ID" value="KKZ70800.1"/>
    <property type="molecule type" value="Genomic_DNA"/>
</dbReference>
<proteinExistence type="predicted"/>
<name>A0A2P2GH11_STREW</name>
<reference evidence="2 3" key="1">
    <citation type="submission" date="2015-05" db="EMBL/GenBank/DDBJ databases">
        <title>Draft Genome assembly of Streptomyces showdoensis.</title>
        <authorList>
            <person name="Thapa K.K."/>
            <person name="Metsa-Ketela M."/>
        </authorList>
    </citation>
    <scope>NUCLEOTIDE SEQUENCE [LARGE SCALE GENOMIC DNA]</scope>
    <source>
        <strain evidence="2 3">ATCC 15227</strain>
    </source>
</reference>
<dbReference type="InterPro" id="IPR001509">
    <property type="entry name" value="Epimerase_deHydtase"/>
</dbReference>
<dbReference type="GO" id="GO:0004029">
    <property type="term" value="F:aldehyde dehydrogenase (NAD+) activity"/>
    <property type="evidence" value="ECO:0007669"/>
    <property type="project" value="TreeGrafter"/>
</dbReference>
<dbReference type="InterPro" id="IPR036291">
    <property type="entry name" value="NAD(P)-bd_dom_sf"/>
</dbReference>
<feature type="domain" description="NAD-dependent epimerase/dehydratase" evidence="1">
    <location>
        <begin position="3"/>
        <end position="206"/>
    </location>
</feature>
<dbReference type="RefSeq" id="WP_046910614.1">
    <property type="nucleotide sequence ID" value="NZ_BAAAXG010000002.1"/>
</dbReference>
<evidence type="ECO:0000313" key="3">
    <source>
        <dbReference type="Proteomes" id="UP000265325"/>
    </source>
</evidence>
<dbReference type="PANTHER" id="PTHR48079:SF6">
    <property type="entry name" value="NAD(P)-BINDING DOMAIN-CONTAINING PROTEIN-RELATED"/>
    <property type="match status" value="1"/>
</dbReference>
<dbReference type="Pfam" id="PF01370">
    <property type="entry name" value="Epimerase"/>
    <property type="match status" value="1"/>
</dbReference>